<protein>
    <submittedName>
        <fullName evidence="3">Uncharacterized protein</fullName>
    </submittedName>
</protein>
<feature type="region of interest" description="Disordered" evidence="1">
    <location>
        <begin position="285"/>
        <end position="330"/>
    </location>
</feature>
<evidence type="ECO:0000256" key="2">
    <source>
        <dbReference type="SAM" id="Phobius"/>
    </source>
</evidence>
<dbReference type="OrthoDB" id="3243309at2"/>
<keyword evidence="2" id="KW-0812">Transmembrane</keyword>
<organism evidence="3 4">
    <name type="scientific">Gardnerella vaginalis</name>
    <dbReference type="NCBI Taxonomy" id="2702"/>
    <lineage>
        <taxon>Bacteria</taxon>
        <taxon>Bacillati</taxon>
        <taxon>Actinomycetota</taxon>
        <taxon>Actinomycetes</taxon>
        <taxon>Bifidobacteriales</taxon>
        <taxon>Bifidobacteriaceae</taxon>
        <taxon>Gardnerella</taxon>
    </lineage>
</organism>
<feature type="transmembrane region" description="Helical" evidence="2">
    <location>
        <begin position="55"/>
        <end position="77"/>
    </location>
</feature>
<gene>
    <name evidence="3" type="ORF">BFS05_00860</name>
</gene>
<proteinExistence type="predicted"/>
<feature type="region of interest" description="Disordered" evidence="1">
    <location>
        <begin position="1"/>
        <end position="42"/>
    </location>
</feature>
<feature type="compositionally biased region" description="Low complexity" evidence="1">
    <location>
        <begin position="312"/>
        <end position="330"/>
    </location>
</feature>
<comment type="caution">
    <text evidence="3">The sequence shown here is derived from an EMBL/GenBank/DDBJ whole genome shotgun (WGS) entry which is preliminary data.</text>
</comment>
<evidence type="ECO:0000313" key="3">
    <source>
        <dbReference type="EMBL" id="PNS43804.1"/>
    </source>
</evidence>
<accession>A0A2K1SWA5</accession>
<dbReference type="AlphaFoldDB" id="A0A2K1SWA5"/>
<dbReference type="RefSeq" id="WP_103084185.1">
    <property type="nucleotide sequence ID" value="NZ_MNLH01000001.1"/>
</dbReference>
<keyword evidence="2" id="KW-0472">Membrane</keyword>
<reference evidence="3 4" key="1">
    <citation type="submission" date="2016-10" db="EMBL/GenBank/DDBJ databases">
        <authorList>
            <person name="Varghese N."/>
        </authorList>
    </citation>
    <scope>NUCLEOTIDE SEQUENCE [LARGE SCALE GENOMIC DNA]</scope>
    <source>
        <strain evidence="3 4">KA00225</strain>
    </source>
</reference>
<dbReference type="EMBL" id="MNLH01000001">
    <property type="protein sequence ID" value="PNS43804.1"/>
    <property type="molecule type" value="Genomic_DNA"/>
</dbReference>
<feature type="compositionally biased region" description="Low complexity" evidence="1">
    <location>
        <begin position="1"/>
        <end position="18"/>
    </location>
</feature>
<evidence type="ECO:0000313" key="4">
    <source>
        <dbReference type="Proteomes" id="UP000236146"/>
    </source>
</evidence>
<evidence type="ECO:0000256" key="1">
    <source>
        <dbReference type="SAM" id="MobiDB-lite"/>
    </source>
</evidence>
<sequence length="330" mass="36002">MRDQNNNYQNFNDLNSSNMPPEFLPGDYDSESSFDQDNSQFDNDSNGSIFRDSKVITAIVAVLMVAIAIVAAVVFFLTTNKNKPSNNSVATPSKTCVQLRKKALHAQKGVIKSLSDDDVLQAINIKKTEFISDSDEAKDAFDDFESSLNYAKSDAKEKLPNCPVGADSENSPSVENKLSDKIDSFHQDRDALVKSAKAAIKASKSAVSNKLLKLVNQGQELIDKTKNVPIFGDAQSELEKVVDLARKALIKSNNNDDELKQCITDLQNALKDYLAKIKELSSDLANRDGNGYPLNAPHPKDDQGGYAPMGRSNNPESSNSGDGNSSDDQQ</sequence>
<keyword evidence="2" id="KW-1133">Transmembrane helix</keyword>
<name>A0A2K1SWA5_GARVA</name>
<dbReference type="Proteomes" id="UP000236146">
    <property type="component" value="Unassembled WGS sequence"/>
</dbReference>